<gene>
    <name evidence="3" type="ORF">BCR34DRAFT_598966</name>
</gene>
<feature type="transmembrane region" description="Helical" evidence="2">
    <location>
        <begin position="191"/>
        <end position="212"/>
    </location>
</feature>
<feature type="transmembrane region" description="Helical" evidence="2">
    <location>
        <begin position="224"/>
        <end position="257"/>
    </location>
</feature>
<feature type="transmembrane region" description="Helical" evidence="2">
    <location>
        <begin position="138"/>
        <end position="163"/>
    </location>
</feature>
<keyword evidence="2" id="KW-0812">Transmembrane</keyword>
<feature type="compositionally biased region" description="Basic and acidic residues" evidence="1">
    <location>
        <begin position="347"/>
        <end position="409"/>
    </location>
</feature>
<keyword evidence="2" id="KW-1133">Transmembrane helix</keyword>
<evidence type="ECO:0000256" key="2">
    <source>
        <dbReference type="SAM" id="Phobius"/>
    </source>
</evidence>
<dbReference type="InterPro" id="IPR021836">
    <property type="entry name" value="DUF3429"/>
</dbReference>
<keyword evidence="2" id="KW-0472">Membrane</keyword>
<feature type="transmembrane region" description="Helical" evidence="2">
    <location>
        <begin position="272"/>
        <end position="292"/>
    </location>
</feature>
<dbReference type="Pfam" id="PF11911">
    <property type="entry name" value="DUF3429"/>
    <property type="match status" value="1"/>
</dbReference>
<name>A0A1Y1ZWK1_9PLEO</name>
<dbReference type="STRING" id="1231657.A0A1Y1ZWK1"/>
<reference evidence="3 4" key="1">
    <citation type="submission" date="2016-07" db="EMBL/GenBank/DDBJ databases">
        <title>Pervasive Adenine N6-methylation of Active Genes in Fungi.</title>
        <authorList>
            <consortium name="DOE Joint Genome Institute"/>
            <person name="Mondo S.J."/>
            <person name="Dannebaum R.O."/>
            <person name="Kuo R.C."/>
            <person name="Labutti K."/>
            <person name="Haridas S."/>
            <person name="Kuo A."/>
            <person name="Salamov A."/>
            <person name="Ahrendt S.R."/>
            <person name="Lipzen A."/>
            <person name="Sullivan W."/>
            <person name="Andreopoulos W.B."/>
            <person name="Clum A."/>
            <person name="Lindquist E."/>
            <person name="Daum C."/>
            <person name="Ramamoorthy G.K."/>
            <person name="Gryganskyi A."/>
            <person name="Culley D."/>
            <person name="Magnuson J.K."/>
            <person name="James T.Y."/>
            <person name="O'Malley M.A."/>
            <person name="Stajich J.E."/>
            <person name="Spatafora J.W."/>
            <person name="Visel A."/>
            <person name="Grigoriev I.V."/>
        </authorList>
    </citation>
    <scope>NUCLEOTIDE SEQUENCE [LARGE SCALE GENOMIC DNA]</scope>
    <source>
        <strain evidence="3 4">CBS 115471</strain>
    </source>
</reference>
<comment type="caution">
    <text evidence="3">The sequence shown here is derived from an EMBL/GenBank/DDBJ whole genome shotgun (WGS) entry which is preliminary data.</text>
</comment>
<feature type="compositionally biased region" description="Polar residues" evidence="1">
    <location>
        <begin position="88"/>
        <end position="98"/>
    </location>
</feature>
<accession>A0A1Y1ZWK1</accession>
<dbReference type="AlphaFoldDB" id="A0A1Y1ZWK1"/>
<dbReference type="PANTHER" id="PTHR15887">
    <property type="entry name" value="TRANSMEMBRANE PROTEIN 69"/>
    <property type="match status" value="1"/>
</dbReference>
<dbReference type="Proteomes" id="UP000193144">
    <property type="component" value="Unassembled WGS sequence"/>
</dbReference>
<proteinExistence type="predicted"/>
<feature type="region of interest" description="Disordered" evidence="1">
    <location>
        <begin position="20"/>
        <end position="52"/>
    </location>
</feature>
<evidence type="ECO:0000256" key="1">
    <source>
        <dbReference type="SAM" id="MobiDB-lite"/>
    </source>
</evidence>
<feature type="region of interest" description="Disordered" evidence="1">
    <location>
        <begin position="79"/>
        <end position="109"/>
    </location>
</feature>
<feature type="region of interest" description="Disordered" evidence="1">
    <location>
        <begin position="318"/>
        <end position="409"/>
    </location>
</feature>
<evidence type="ECO:0008006" key="5">
    <source>
        <dbReference type="Google" id="ProtNLM"/>
    </source>
</evidence>
<evidence type="ECO:0000313" key="4">
    <source>
        <dbReference type="Proteomes" id="UP000193144"/>
    </source>
</evidence>
<feature type="compositionally biased region" description="Basic and acidic residues" evidence="1">
    <location>
        <begin position="321"/>
        <end position="336"/>
    </location>
</feature>
<dbReference type="OrthoDB" id="194289at2759"/>
<keyword evidence="4" id="KW-1185">Reference proteome</keyword>
<dbReference type="EMBL" id="MCFA01000031">
    <property type="protein sequence ID" value="ORY14622.1"/>
    <property type="molecule type" value="Genomic_DNA"/>
</dbReference>
<sequence length="409" mass="44343">MLRTGAARLALRPIAAPTARPASRLVNRPASTQRTTEFSSLSSKRPSLPPMTHFRPIQAAVSRRTLAAKIDTEAEKRYAQEKIKPTPETVSPTSSVHSMFSEVGTPEPQKDIDMMAGVKHDLGTIKETFNLSEVPRQAYYIGLAGVLPYLGTSLATVTCAWTINHATNGATALMSSATAEAALHVLEPLQVGYGAMIISFLGAIHWGLEFAGYGGHHGYNRYAIGVVAPAVAWPTVLMPVEYALITQFGAFVLLYYYDTRATYRGTTPPWYAIYRFVLTFIVGTSIVISLLGRGEVADKVHRLPGAVDRLTALRETAQETLSKEEEASRLEQEAKKAASRSVGNSKASDDSKTSDDDKKDNNDSEDEKAKSTEGSDKKDKSGESDKGGEEKGDGEPAEEGKDKKGEKKE</sequence>
<protein>
    <recommendedName>
        <fullName evidence="5">Mitochondrial inner membrane protein 1</fullName>
    </recommendedName>
</protein>
<dbReference type="PANTHER" id="PTHR15887:SF1">
    <property type="entry name" value="TRANSMEMBRANE PROTEIN 69"/>
    <property type="match status" value="1"/>
</dbReference>
<feature type="compositionally biased region" description="Polar residues" evidence="1">
    <location>
        <begin position="29"/>
        <end position="38"/>
    </location>
</feature>
<organism evidence="3 4">
    <name type="scientific">Clohesyomyces aquaticus</name>
    <dbReference type="NCBI Taxonomy" id="1231657"/>
    <lineage>
        <taxon>Eukaryota</taxon>
        <taxon>Fungi</taxon>
        <taxon>Dikarya</taxon>
        <taxon>Ascomycota</taxon>
        <taxon>Pezizomycotina</taxon>
        <taxon>Dothideomycetes</taxon>
        <taxon>Pleosporomycetidae</taxon>
        <taxon>Pleosporales</taxon>
        <taxon>Lindgomycetaceae</taxon>
        <taxon>Clohesyomyces</taxon>
    </lineage>
</organism>
<evidence type="ECO:0000313" key="3">
    <source>
        <dbReference type="EMBL" id="ORY14622.1"/>
    </source>
</evidence>